<dbReference type="EnsemblProtists" id="EOD26753">
    <property type="protein sequence ID" value="EOD26753"/>
    <property type="gene ID" value="EMIHUDRAFT_236561"/>
</dbReference>
<accession>A0A0D3JTB8</accession>
<dbReference type="PaxDb" id="2903-EOD26753"/>
<dbReference type="HOGENOM" id="CLU_1158183_0_0_1"/>
<evidence type="ECO:0000313" key="2">
    <source>
        <dbReference type="EnsemblProtists" id="EOD26753"/>
    </source>
</evidence>
<dbReference type="Proteomes" id="UP000013827">
    <property type="component" value="Unassembled WGS sequence"/>
</dbReference>
<dbReference type="AlphaFoldDB" id="A0A0D3JTB8"/>
<dbReference type="GeneID" id="17272299"/>
<keyword evidence="3" id="KW-1185">Reference proteome</keyword>
<proteinExistence type="predicted"/>
<name>A0A0D3JTB8_EMIH1</name>
<sequence length="240" mass="24369">MLERTSTAGLSQTALELNALSALRETATLRHAGCMPPPPVPAAMARALLHGGARGVGVSVPPPAARALVDSAAGVSTSMPATAPHAVASCAASPGSMAPQTVTSDGAGPSVPASAPRCEPRREPSQGVLHIGETSEAIAVPLSSLVDGLEPLGARSGFFRYAGTGRGAGRPDGRQTGHGSDRGATLGRLDSFCFVRGIARPSMWRAARVVRSFVAPAQVVGHSSGADFLAFFLKIEGFLI</sequence>
<reference evidence="3" key="1">
    <citation type="journal article" date="2013" name="Nature">
        <title>Pan genome of the phytoplankton Emiliania underpins its global distribution.</title>
        <authorList>
            <person name="Read B.A."/>
            <person name="Kegel J."/>
            <person name="Klute M.J."/>
            <person name="Kuo A."/>
            <person name="Lefebvre S.C."/>
            <person name="Maumus F."/>
            <person name="Mayer C."/>
            <person name="Miller J."/>
            <person name="Monier A."/>
            <person name="Salamov A."/>
            <person name="Young J."/>
            <person name="Aguilar M."/>
            <person name="Claverie J.M."/>
            <person name="Frickenhaus S."/>
            <person name="Gonzalez K."/>
            <person name="Herman E.K."/>
            <person name="Lin Y.C."/>
            <person name="Napier J."/>
            <person name="Ogata H."/>
            <person name="Sarno A.F."/>
            <person name="Shmutz J."/>
            <person name="Schroeder D."/>
            <person name="de Vargas C."/>
            <person name="Verret F."/>
            <person name="von Dassow P."/>
            <person name="Valentin K."/>
            <person name="Van de Peer Y."/>
            <person name="Wheeler G."/>
            <person name="Dacks J.B."/>
            <person name="Delwiche C.F."/>
            <person name="Dyhrman S.T."/>
            <person name="Glockner G."/>
            <person name="John U."/>
            <person name="Richards T."/>
            <person name="Worden A.Z."/>
            <person name="Zhang X."/>
            <person name="Grigoriev I.V."/>
            <person name="Allen A.E."/>
            <person name="Bidle K."/>
            <person name="Borodovsky M."/>
            <person name="Bowler C."/>
            <person name="Brownlee C."/>
            <person name="Cock J.M."/>
            <person name="Elias M."/>
            <person name="Gladyshev V.N."/>
            <person name="Groth M."/>
            <person name="Guda C."/>
            <person name="Hadaegh A."/>
            <person name="Iglesias-Rodriguez M.D."/>
            <person name="Jenkins J."/>
            <person name="Jones B.M."/>
            <person name="Lawson T."/>
            <person name="Leese F."/>
            <person name="Lindquist E."/>
            <person name="Lobanov A."/>
            <person name="Lomsadze A."/>
            <person name="Malik S.B."/>
            <person name="Marsh M.E."/>
            <person name="Mackinder L."/>
            <person name="Mock T."/>
            <person name="Mueller-Roeber B."/>
            <person name="Pagarete A."/>
            <person name="Parker M."/>
            <person name="Probert I."/>
            <person name="Quesneville H."/>
            <person name="Raines C."/>
            <person name="Rensing S.A."/>
            <person name="Riano-Pachon D.M."/>
            <person name="Richier S."/>
            <person name="Rokitta S."/>
            <person name="Shiraiwa Y."/>
            <person name="Soanes D.M."/>
            <person name="van der Giezen M."/>
            <person name="Wahlund T.M."/>
            <person name="Williams B."/>
            <person name="Wilson W."/>
            <person name="Wolfe G."/>
            <person name="Wurch L.L."/>
        </authorList>
    </citation>
    <scope>NUCLEOTIDE SEQUENCE</scope>
</reference>
<dbReference type="KEGG" id="ehx:EMIHUDRAFT_236561"/>
<evidence type="ECO:0000313" key="3">
    <source>
        <dbReference type="Proteomes" id="UP000013827"/>
    </source>
</evidence>
<evidence type="ECO:0000256" key="1">
    <source>
        <dbReference type="SAM" id="MobiDB-lite"/>
    </source>
</evidence>
<protein>
    <submittedName>
        <fullName evidence="2">Uncharacterized protein</fullName>
    </submittedName>
</protein>
<feature type="region of interest" description="Disordered" evidence="1">
    <location>
        <begin position="91"/>
        <end position="126"/>
    </location>
</feature>
<reference evidence="2" key="2">
    <citation type="submission" date="2024-10" db="UniProtKB">
        <authorList>
            <consortium name="EnsemblProtists"/>
        </authorList>
    </citation>
    <scope>IDENTIFICATION</scope>
</reference>
<organism evidence="2 3">
    <name type="scientific">Emiliania huxleyi (strain CCMP1516)</name>
    <dbReference type="NCBI Taxonomy" id="280463"/>
    <lineage>
        <taxon>Eukaryota</taxon>
        <taxon>Haptista</taxon>
        <taxon>Haptophyta</taxon>
        <taxon>Prymnesiophyceae</taxon>
        <taxon>Isochrysidales</taxon>
        <taxon>Noelaerhabdaceae</taxon>
        <taxon>Emiliania</taxon>
    </lineage>
</organism>
<dbReference type="RefSeq" id="XP_005779182.1">
    <property type="nucleotide sequence ID" value="XM_005779125.1"/>
</dbReference>